<reference evidence="1" key="1">
    <citation type="journal article" date="2023" name="Mol. Phylogenet. Evol.">
        <title>Genome-scale phylogeny and comparative genomics of the fungal order Sordariales.</title>
        <authorList>
            <person name="Hensen N."/>
            <person name="Bonometti L."/>
            <person name="Westerberg I."/>
            <person name="Brannstrom I.O."/>
            <person name="Guillou S."/>
            <person name="Cros-Aarteil S."/>
            <person name="Calhoun S."/>
            <person name="Haridas S."/>
            <person name="Kuo A."/>
            <person name="Mondo S."/>
            <person name="Pangilinan J."/>
            <person name="Riley R."/>
            <person name="LaButti K."/>
            <person name="Andreopoulos B."/>
            <person name="Lipzen A."/>
            <person name="Chen C."/>
            <person name="Yan M."/>
            <person name="Daum C."/>
            <person name="Ng V."/>
            <person name="Clum A."/>
            <person name="Steindorff A."/>
            <person name="Ohm R.A."/>
            <person name="Martin F."/>
            <person name="Silar P."/>
            <person name="Natvig D.O."/>
            <person name="Lalanne C."/>
            <person name="Gautier V."/>
            <person name="Ament-Velasquez S.L."/>
            <person name="Kruys A."/>
            <person name="Hutchinson M.I."/>
            <person name="Powell A.J."/>
            <person name="Barry K."/>
            <person name="Miller A.N."/>
            <person name="Grigoriev I.V."/>
            <person name="Debuchy R."/>
            <person name="Gladieux P."/>
            <person name="Hiltunen Thoren M."/>
            <person name="Johannesson H."/>
        </authorList>
    </citation>
    <scope>NUCLEOTIDE SEQUENCE</scope>
    <source>
        <strain evidence="1">CBS 118394</strain>
    </source>
</reference>
<evidence type="ECO:0000313" key="2">
    <source>
        <dbReference type="Proteomes" id="UP001283341"/>
    </source>
</evidence>
<keyword evidence="2" id="KW-1185">Reference proteome</keyword>
<organism evidence="1 2">
    <name type="scientific">Apodospora peruviana</name>
    <dbReference type="NCBI Taxonomy" id="516989"/>
    <lineage>
        <taxon>Eukaryota</taxon>
        <taxon>Fungi</taxon>
        <taxon>Dikarya</taxon>
        <taxon>Ascomycota</taxon>
        <taxon>Pezizomycotina</taxon>
        <taxon>Sordariomycetes</taxon>
        <taxon>Sordariomycetidae</taxon>
        <taxon>Sordariales</taxon>
        <taxon>Lasiosphaeriaceae</taxon>
        <taxon>Apodospora</taxon>
    </lineage>
</organism>
<protein>
    <submittedName>
        <fullName evidence="1">Uncharacterized protein</fullName>
    </submittedName>
</protein>
<proteinExistence type="predicted"/>
<gene>
    <name evidence="1" type="ORF">B0H66DRAFT_535486</name>
</gene>
<evidence type="ECO:0000313" key="1">
    <source>
        <dbReference type="EMBL" id="KAK3314574.1"/>
    </source>
</evidence>
<accession>A0AAE0HX99</accession>
<reference evidence="1" key="2">
    <citation type="submission" date="2023-06" db="EMBL/GenBank/DDBJ databases">
        <authorList>
            <consortium name="Lawrence Berkeley National Laboratory"/>
            <person name="Haridas S."/>
            <person name="Hensen N."/>
            <person name="Bonometti L."/>
            <person name="Westerberg I."/>
            <person name="Brannstrom I.O."/>
            <person name="Guillou S."/>
            <person name="Cros-Aarteil S."/>
            <person name="Calhoun S."/>
            <person name="Kuo A."/>
            <person name="Mondo S."/>
            <person name="Pangilinan J."/>
            <person name="Riley R."/>
            <person name="Labutti K."/>
            <person name="Andreopoulos B."/>
            <person name="Lipzen A."/>
            <person name="Chen C."/>
            <person name="Yanf M."/>
            <person name="Daum C."/>
            <person name="Ng V."/>
            <person name="Clum A."/>
            <person name="Steindorff A."/>
            <person name="Ohm R."/>
            <person name="Martin F."/>
            <person name="Silar P."/>
            <person name="Natvig D."/>
            <person name="Lalanne C."/>
            <person name="Gautier V."/>
            <person name="Ament-Velasquez S.L."/>
            <person name="Kruys A."/>
            <person name="Hutchinson M.I."/>
            <person name="Powell A.J."/>
            <person name="Barry K."/>
            <person name="Miller A.N."/>
            <person name="Grigoriev I.V."/>
            <person name="Debuchy R."/>
            <person name="Gladieux P."/>
            <person name="Thoren M.H."/>
            <person name="Johannesson H."/>
        </authorList>
    </citation>
    <scope>NUCLEOTIDE SEQUENCE</scope>
    <source>
        <strain evidence="1">CBS 118394</strain>
    </source>
</reference>
<dbReference type="AlphaFoldDB" id="A0AAE0HX99"/>
<comment type="caution">
    <text evidence="1">The sequence shown here is derived from an EMBL/GenBank/DDBJ whole genome shotgun (WGS) entry which is preliminary data.</text>
</comment>
<sequence>MRIYTLLATTALLYSAAFAWQLAMYRGMIKFTPYPGSPMQLISGTDGECHNFGDDLPGTDCVQMIWEPGATVPTGPYPVQGHAARGRAPSAPSSTPRTATAITLEHLIGGVRASFEATGETSSLLDVRVLRITLVNHSSYRSDWKD</sequence>
<dbReference type="EMBL" id="JAUEDM010000006">
    <property type="protein sequence ID" value="KAK3314574.1"/>
    <property type="molecule type" value="Genomic_DNA"/>
</dbReference>
<dbReference type="Proteomes" id="UP001283341">
    <property type="component" value="Unassembled WGS sequence"/>
</dbReference>
<name>A0AAE0HX99_9PEZI</name>